<organism evidence="1">
    <name type="scientific">Intestinibacter bartlettii</name>
    <dbReference type="NCBI Taxonomy" id="261299"/>
    <lineage>
        <taxon>Bacteria</taxon>
        <taxon>Bacillati</taxon>
        <taxon>Bacillota</taxon>
        <taxon>Clostridia</taxon>
        <taxon>Peptostreptococcales</taxon>
        <taxon>Peptostreptococcaceae</taxon>
        <taxon>Intestinibacter</taxon>
    </lineage>
</organism>
<dbReference type="RefSeq" id="WP_024038462.1">
    <property type="nucleotide sequence ID" value="NZ_CACRUE010000045.1"/>
</dbReference>
<protein>
    <submittedName>
        <fullName evidence="1">Uncharacterized protein</fullName>
    </submittedName>
</protein>
<evidence type="ECO:0000313" key="1">
    <source>
        <dbReference type="EMBL" id="VYU55152.1"/>
    </source>
</evidence>
<gene>
    <name evidence="1" type="ORF">IBLFYP30_00553</name>
</gene>
<dbReference type="EMBL" id="CACRUE010000045">
    <property type="protein sequence ID" value="VYU55152.1"/>
    <property type="molecule type" value="Genomic_DNA"/>
</dbReference>
<accession>A0A6N3FSC5</accession>
<reference evidence="1" key="1">
    <citation type="submission" date="2019-11" db="EMBL/GenBank/DDBJ databases">
        <authorList>
            <person name="Feng L."/>
        </authorList>
    </citation>
    <scope>NUCLEOTIDE SEQUENCE</scope>
    <source>
        <strain evidence="1">IbartlettiiLFYP30</strain>
    </source>
</reference>
<name>A0A6N3FSC5_9FIRM</name>
<dbReference type="AlphaFoldDB" id="A0A6N3FSC5"/>
<sequence length="120" mass="14813">MEDKICISINNKKFNKENEKTKEAIYKALNKLCELILQFEENGQPFERIFNNEAIKYDVFDNNFYTYKFRYADNTQLRILYHFVREKDKIIIELHQYAVKRRNNKSYIEAFEKYVRNYNK</sequence>
<proteinExistence type="predicted"/>